<dbReference type="OrthoDB" id="9774907at2"/>
<dbReference type="CDD" id="cd01672">
    <property type="entry name" value="TMPK"/>
    <property type="match status" value="1"/>
</dbReference>
<evidence type="ECO:0000256" key="7">
    <source>
        <dbReference type="ARBA" id="ARBA00022777"/>
    </source>
</evidence>
<evidence type="ECO:0000256" key="4">
    <source>
        <dbReference type="ARBA" id="ARBA00022679"/>
    </source>
</evidence>
<dbReference type="NCBIfam" id="TIGR00041">
    <property type="entry name" value="DTMP_kinase"/>
    <property type="match status" value="1"/>
</dbReference>
<dbReference type="Gene3D" id="3.40.50.300">
    <property type="entry name" value="P-loop containing nucleotide triphosphate hydrolases"/>
    <property type="match status" value="1"/>
</dbReference>
<dbReference type="HOGENOM" id="CLU_049131_0_0_5"/>
<dbReference type="GO" id="GO:0004798">
    <property type="term" value="F:dTMP kinase activity"/>
    <property type="evidence" value="ECO:0007669"/>
    <property type="project" value="UniProtKB-UniRule"/>
</dbReference>
<dbReference type="SUPFAM" id="SSF52540">
    <property type="entry name" value="P-loop containing nucleoside triphosphate hydrolases"/>
    <property type="match status" value="1"/>
</dbReference>
<dbReference type="GO" id="GO:0006235">
    <property type="term" value="P:dTTP biosynthetic process"/>
    <property type="evidence" value="ECO:0007669"/>
    <property type="project" value="UniProtKB-UniRule"/>
</dbReference>
<comment type="similarity">
    <text evidence="1 12">Belongs to the thymidylate kinase family.</text>
</comment>
<protein>
    <recommendedName>
        <fullName evidence="3 12">Thymidylate kinase</fullName>
        <ecNumber evidence="2 12">2.7.4.9</ecNumber>
    </recommendedName>
    <alternativeName>
        <fullName evidence="9 12">dTMP kinase</fullName>
    </alternativeName>
</protein>
<keyword evidence="4 12" id="KW-0808">Transferase</keyword>
<comment type="function">
    <text evidence="11 12">Phosphorylation of dTMP to form dTDP in both de novo and salvage pathways of dTTP synthesis.</text>
</comment>
<dbReference type="PROSITE" id="PS01331">
    <property type="entry name" value="THYMIDYLATE_KINASE"/>
    <property type="match status" value="1"/>
</dbReference>
<evidence type="ECO:0000256" key="3">
    <source>
        <dbReference type="ARBA" id="ARBA00017144"/>
    </source>
</evidence>
<reference evidence="14 15" key="2">
    <citation type="journal article" date="2010" name="J. Bacteriol.">
        <title>Complete genome sequence of Beijerinckia indica subsp. indica.</title>
        <authorList>
            <person name="Tamas I."/>
            <person name="Dedysh S.N."/>
            <person name="Liesack W."/>
            <person name="Stott M.B."/>
            <person name="Alam M."/>
            <person name="Murrell J.C."/>
            <person name="Dunfield P.F."/>
        </authorList>
    </citation>
    <scope>NUCLEOTIDE SEQUENCE [LARGE SCALE GENOMIC DNA]</scope>
    <source>
        <strain evidence="15">ATCC 9039 / DSM 1715 / NCIMB 8712</strain>
    </source>
</reference>
<comment type="catalytic activity">
    <reaction evidence="10 12">
        <text>dTMP + ATP = dTDP + ADP</text>
        <dbReference type="Rhea" id="RHEA:13517"/>
        <dbReference type="ChEBI" id="CHEBI:30616"/>
        <dbReference type="ChEBI" id="CHEBI:58369"/>
        <dbReference type="ChEBI" id="CHEBI:63528"/>
        <dbReference type="ChEBI" id="CHEBI:456216"/>
        <dbReference type="EC" id="2.7.4.9"/>
    </reaction>
</comment>
<dbReference type="eggNOG" id="COG0125">
    <property type="taxonomic scope" value="Bacteria"/>
</dbReference>
<evidence type="ECO:0000313" key="14">
    <source>
        <dbReference type="EMBL" id="ACB95169.1"/>
    </source>
</evidence>
<gene>
    <name evidence="12" type="primary">tmk</name>
    <name evidence="14" type="ordered locus">Bind_1536</name>
</gene>
<dbReference type="Proteomes" id="UP000001695">
    <property type="component" value="Chromosome"/>
</dbReference>
<keyword evidence="6 12" id="KW-0547">Nucleotide-binding</keyword>
<dbReference type="EC" id="2.7.4.9" evidence="2 12"/>
<evidence type="ECO:0000256" key="10">
    <source>
        <dbReference type="ARBA" id="ARBA00048743"/>
    </source>
</evidence>
<keyword evidence="8 12" id="KW-0067">ATP-binding</keyword>
<keyword evidence="7 12" id="KW-0418">Kinase</keyword>
<feature type="domain" description="Thymidylate kinase-like" evidence="13">
    <location>
        <begin position="27"/>
        <end position="221"/>
    </location>
</feature>
<organism evidence="14 15">
    <name type="scientific">Beijerinckia indica subsp. indica (strain ATCC 9039 / DSM 1715 / NCIMB 8712)</name>
    <dbReference type="NCBI Taxonomy" id="395963"/>
    <lineage>
        <taxon>Bacteria</taxon>
        <taxon>Pseudomonadati</taxon>
        <taxon>Pseudomonadota</taxon>
        <taxon>Alphaproteobacteria</taxon>
        <taxon>Hyphomicrobiales</taxon>
        <taxon>Beijerinckiaceae</taxon>
        <taxon>Beijerinckia</taxon>
    </lineage>
</organism>
<dbReference type="STRING" id="395963.Bind_1536"/>
<dbReference type="KEGG" id="bid:Bind_1536"/>
<accession>B2IB85</accession>
<evidence type="ECO:0000256" key="9">
    <source>
        <dbReference type="ARBA" id="ARBA00029962"/>
    </source>
</evidence>
<keyword evidence="15" id="KW-1185">Reference proteome</keyword>
<evidence type="ECO:0000256" key="12">
    <source>
        <dbReference type="HAMAP-Rule" id="MF_00165"/>
    </source>
</evidence>
<evidence type="ECO:0000256" key="2">
    <source>
        <dbReference type="ARBA" id="ARBA00012980"/>
    </source>
</evidence>
<dbReference type="InterPro" id="IPR039430">
    <property type="entry name" value="Thymidylate_kin-like_dom"/>
</dbReference>
<dbReference type="Pfam" id="PF02223">
    <property type="entry name" value="Thymidylate_kin"/>
    <property type="match status" value="1"/>
</dbReference>
<dbReference type="AlphaFoldDB" id="B2IB85"/>
<sequence>MSIPSERAASEHIVENPVPTRGFFITLEGGEGTGKSTQARKLVARFEAQGLRAIATREPGGSPNAEILRDILLSGVIKPLGPLAEALMFSAARIDHLDQVIKPALAAGTTVVSDRFADSTRVYQGVAGNLDPHRLTLLEQAVLNGTVPDLTLVLDLAPETGLARAAARRANIDSGDGPDRFESEDLTYHRRLREAFRALPKREPGRCLLIDADASADIVTERLWTAIQQRLLHPNAR</sequence>
<evidence type="ECO:0000256" key="8">
    <source>
        <dbReference type="ARBA" id="ARBA00022840"/>
    </source>
</evidence>
<evidence type="ECO:0000259" key="13">
    <source>
        <dbReference type="Pfam" id="PF02223"/>
    </source>
</evidence>
<dbReference type="RefSeq" id="WP_012384526.1">
    <property type="nucleotide sequence ID" value="NC_010581.1"/>
</dbReference>
<dbReference type="InterPro" id="IPR018095">
    <property type="entry name" value="Thymidylate_kin_CS"/>
</dbReference>
<evidence type="ECO:0000256" key="1">
    <source>
        <dbReference type="ARBA" id="ARBA00009776"/>
    </source>
</evidence>
<evidence type="ECO:0000313" key="15">
    <source>
        <dbReference type="Proteomes" id="UP000001695"/>
    </source>
</evidence>
<dbReference type="InterPro" id="IPR018094">
    <property type="entry name" value="Thymidylate_kinase"/>
</dbReference>
<dbReference type="PANTHER" id="PTHR10344:SF4">
    <property type="entry name" value="UMP-CMP KINASE 2, MITOCHONDRIAL"/>
    <property type="match status" value="1"/>
</dbReference>
<dbReference type="GO" id="GO:0006233">
    <property type="term" value="P:dTDP biosynthetic process"/>
    <property type="evidence" value="ECO:0007669"/>
    <property type="project" value="InterPro"/>
</dbReference>
<dbReference type="GO" id="GO:0005829">
    <property type="term" value="C:cytosol"/>
    <property type="evidence" value="ECO:0007669"/>
    <property type="project" value="TreeGrafter"/>
</dbReference>
<evidence type="ECO:0000256" key="11">
    <source>
        <dbReference type="ARBA" id="ARBA00057735"/>
    </source>
</evidence>
<dbReference type="GO" id="GO:0006227">
    <property type="term" value="P:dUDP biosynthetic process"/>
    <property type="evidence" value="ECO:0007669"/>
    <property type="project" value="TreeGrafter"/>
</dbReference>
<dbReference type="FunFam" id="3.40.50.300:FF:000225">
    <property type="entry name" value="Thymidylate kinase"/>
    <property type="match status" value="1"/>
</dbReference>
<evidence type="ECO:0000256" key="5">
    <source>
        <dbReference type="ARBA" id="ARBA00022727"/>
    </source>
</evidence>
<evidence type="ECO:0000256" key="6">
    <source>
        <dbReference type="ARBA" id="ARBA00022741"/>
    </source>
</evidence>
<feature type="binding site" evidence="12">
    <location>
        <begin position="29"/>
        <end position="36"/>
    </location>
    <ligand>
        <name>ATP</name>
        <dbReference type="ChEBI" id="CHEBI:30616"/>
    </ligand>
</feature>
<dbReference type="HAMAP" id="MF_00165">
    <property type="entry name" value="Thymidylate_kinase"/>
    <property type="match status" value="1"/>
</dbReference>
<reference evidence="15" key="1">
    <citation type="submission" date="2008-03" db="EMBL/GenBank/DDBJ databases">
        <title>Complete sequence of chromosome of Beijerinckia indica subsp. indica ATCC 9039.</title>
        <authorList>
            <consortium name="US DOE Joint Genome Institute"/>
            <person name="Copeland A."/>
            <person name="Lucas S."/>
            <person name="Lapidus A."/>
            <person name="Glavina del Rio T."/>
            <person name="Dalin E."/>
            <person name="Tice H."/>
            <person name="Bruce D."/>
            <person name="Goodwin L."/>
            <person name="Pitluck S."/>
            <person name="LaButti K."/>
            <person name="Schmutz J."/>
            <person name="Larimer F."/>
            <person name="Land M."/>
            <person name="Hauser L."/>
            <person name="Kyrpides N."/>
            <person name="Mikhailova N."/>
            <person name="Dunfield P.F."/>
            <person name="Dedysh S.N."/>
            <person name="Liesack W."/>
            <person name="Saw J.H."/>
            <person name="Alam M."/>
            <person name="Chen Y."/>
            <person name="Murrell J.C."/>
            <person name="Richardson P."/>
        </authorList>
    </citation>
    <scope>NUCLEOTIDE SEQUENCE [LARGE SCALE GENOMIC DNA]</scope>
    <source>
        <strain evidence="15">ATCC 9039 / DSM 1715 / NCIMB 8712</strain>
    </source>
</reference>
<dbReference type="GO" id="GO:0005524">
    <property type="term" value="F:ATP binding"/>
    <property type="evidence" value="ECO:0007669"/>
    <property type="project" value="UniProtKB-UniRule"/>
</dbReference>
<dbReference type="EMBL" id="CP001016">
    <property type="protein sequence ID" value="ACB95169.1"/>
    <property type="molecule type" value="Genomic_DNA"/>
</dbReference>
<dbReference type="InterPro" id="IPR027417">
    <property type="entry name" value="P-loop_NTPase"/>
</dbReference>
<dbReference type="PANTHER" id="PTHR10344">
    <property type="entry name" value="THYMIDYLATE KINASE"/>
    <property type="match status" value="1"/>
</dbReference>
<name>B2IB85_BEII9</name>
<keyword evidence="5 12" id="KW-0545">Nucleotide biosynthesis</keyword>
<proteinExistence type="inferred from homology"/>